<dbReference type="GO" id="GO:0005737">
    <property type="term" value="C:cytoplasm"/>
    <property type="evidence" value="ECO:0007669"/>
    <property type="project" value="UniProtKB-SubCell"/>
</dbReference>
<dbReference type="InterPro" id="IPR003664">
    <property type="entry name" value="FA_synthesis"/>
</dbReference>
<keyword evidence="3 10" id="KW-0444">Lipid biosynthesis</keyword>
<dbReference type="PIRSF" id="PIRSF002465">
    <property type="entry name" value="Phsphlp_syn_PlsX"/>
    <property type="match status" value="1"/>
</dbReference>
<comment type="caution">
    <text evidence="11">The sequence shown here is derived from an EMBL/GenBank/DDBJ whole genome shotgun (WGS) entry which is preliminary data.</text>
</comment>
<dbReference type="EC" id="2.3.1.274" evidence="8 10"/>
<dbReference type="GO" id="GO:0008654">
    <property type="term" value="P:phospholipid biosynthetic process"/>
    <property type="evidence" value="ECO:0007669"/>
    <property type="project" value="UniProtKB-KW"/>
</dbReference>
<reference evidence="11" key="1">
    <citation type="journal article" date="2014" name="Int. J. Syst. Evol. Microbiol.">
        <title>Complete genome sequence of Corynebacterium casei LMG S-19264T (=DSM 44701T), isolated from a smear-ripened cheese.</title>
        <authorList>
            <consortium name="US DOE Joint Genome Institute (JGI-PGF)"/>
            <person name="Walter F."/>
            <person name="Albersmeier A."/>
            <person name="Kalinowski J."/>
            <person name="Ruckert C."/>
        </authorList>
    </citation>
    <scope>NUCLEOTIDE SEQUENCE</scope>
    <source>
        <strain evidence="11">CGMCC 1.15425</strain>
    </source>
</reference>
<evidence type="ECO:0000313" key="11">
    <source>
        <dbReference type="EMBL" id="GFZ82410.1"/>
    </source>
</evidence>
<dbReference type="Proteomes" id="UP000627715">
    <property type="component" value="Unassembled WGS sequence"/>
</dbReference>
<organism evidence="11 12">
    <name type="scientific">Pseudohongiella nitratireducens</name>
    <dbReference type="NCBI Taxonomy" id="1768907"/>
    <lineage>
        <taxon>Bacteria</taxon>
        <taxon>Pseudomonadati</taxon>
        <taxon>Pseudomonadota</taxon>
        <taxon>Gammaproteobacteria</taxon>
        <taxon>Pseudomonadales</taxon>
        <taxon>Pseudohongiellaceae</taxon>
        <taxon>Pseudohongiella</taxon>
    </lineage>
</organism>
<dbReference type="Pfam" id="PF02504">
    <property type="entry name" value="FA_synthesis"/>
    <property type="match status" value="1"/>
</dbReference>
<comment type="pathway">
    <text evidence="10">Lipid metabolism; phospholipid metabolism.</text>
</comment>
<keyword evidence="11" id="KW-0012">Acyltransferase</keyword>
<evidence type="ECO:0000256" key="9">
    <source>
        <dbReference type="ARBA" id="ARBA00046608"/>
    </source>
</evidence>
<comment type="function">
    <text evidence="10">Catalyzes the reversible formation of acyl-phosphate (acyl-PO(4)) from acyl-[acyl-carrier-protein] (acyl-ACP). This enzyme utilizes acyl-ACP as fatty acyl donor, but not acyl-CoA.</text>
</comment>
<gene>
    <name evidence="10 11" type="primary">plsX</name>
    <name evidence="11" type="ORF">GCM10011403_27320</name>
</gene>
<dbReference type="Gene3D" id="3.40.718.10">
    <property type="entry name" value="Isopropylmalate Dehydrogenase"/>
    <property type="match status" value="1"/>
</dbReference>
<proteinExistence type="inferred from homology"/>
<dbReference type="NCBIfam" id="TIGR00182">
    <property type="entry name" value="plsX"/>
    <property type="match status" value="1"/>
</dbReference>
<comment type="subunit">
    <text evidence="9 10">Homodimer. Probably interacts with PlsY.</text>
</comment>
<evidence type="ECO:0000256" key="7">
    <source>
        <dbReference type="ARBA" id="ARBA00023264"/>
    </source>
</evidence>
<reference evidence="11" key="2">
    <citation type="submission" date="2020-09" db="EMBL/GenBank/DDBJ databases">
        <authorList>
            <person name="Sun Q."/>
            <person name="Zhou Y."/>
        </authorList>
    </citation>
    <scope>NUCLEOTIDE SEQUENCE</scope>
    <source>
        <strain evidence="11">CGMCC 1.15425</strain>
    </source>
</reference>
<dbReference type="EMBL" id="BMIY01000013">
    <property type="protein sequence ID" value="GFZ82410.1"/>
    <property type="molecule type" value="Genomic_DNA"/>
</dbReference>
<dbReference type="PANTHER" id="PTHR30100">
    <property type="entry name" value="FATTY ACID/PHOSPHOLIPID SYNTHESIS PROTEIN PLSX"/>
    <property type="match status" value="1"/>
</dbReference>
<dbReference type="GO" id="GO:0043811">
    <property type="term" value="F:phosphate:acyl-[acyl carrier protein] acyltransferase activity"/>
    <property type="evidence" value="ECO:0007669"/>
    <property type="project" value="UniProtKB-UniRule"/>
</dbReference>
<keyword evidence="6 10" id="KW-0594">Phospholipid biosynthesis</keyword>
<dbReference type="HAMAP" id="MF_00019">
    <property type="entry name" value="PlsX"/>
    <property type="match status" value="1"/>
</dbReference>
<evidence type="ECO:0000256" key="6">
    <source>
        <dbReference type="ARBA" id="ARBA00023209"/>
    </source>
</evidence>
<evidence type="ECO:0000256" key="1">
    <source>
        <dbReference type="ARBA" id="ARBA00001232"/>
    </source>
</evidence>
<evidence type="ECO:0000256" key="10">
    <source>
        <dbReference type="HAMAP-Rule" id="MF_00019"/>
    </source>
</evidence>
<evidence type="ECO:0000313" key="12">
    <source>
        <dbReference type="Proteomes" id="UP000627715"/>
    </source>
</evidence>
<comment type="catalytic activity">
    <reaction evidence="1 10">
        <text>a fatty acyl-[ACP] + phosphate = an acyl phosphate + holo-[ACP]</text>
        <dbReference type="Rhea" id="RHEA:42292"/>
        <dbReference type="Rhea" id="RHEA-COMP:9685"/>
        <dbReference type="Rhea" id="RHEA-COMP:14125"/>
        <dbReference type="ChEBI" id="CHEBI:43474"/>
        <dbReference type="ChEBI" id="CHEBI:59918"/>
        <dbReference type="ChEBI" id="CHEBI:64479"/>
        <dbReference type="ChEBI" id="CHEBI:138651"/>
        <dbReference type="EC" id="2.3.1.274"/>
    </reaction>
</comment>
<keyword evidence="7 10" id="KW-1208">Phospholipid metabolism</keyword>
<dbReference type="OrthoDB" id="9806408at2"/>
<keyword evidence="4 10" id="KW-0808">Transferase</keyword>
<evidence type="ECO:0000256" key="2">
    <source>
        <dbReference type="ARBA" id="ARBA00022490"/>
    </source>
</evidence>
<comment type="subcellular location">
    <subcellularLocation>
        <location evidence="10">Cytoplasm</location>
    </subcellularLocation>
    <text evidence="10">Associated with the membrane possibly through PlsY.</text>
</comment>
<keyword evidence="12" id="KW-1185">Reference proteome</keyword>
<comment type="similarity">
    <text evidence="10">Belongs to the PlsX family.</text>
</comment>
<dbReference type="GO" id="GO:0006633">
    <property type="term" value="P:fatty acid biosynthetic process"/>
    <property type="evidence" value="ECO:0007669"/>
    <property type="project" value="UniProtKB-UniRule"/>
</dbReference>
<dbReference type="InterPro" id="IPR012281">
    <property type="entry name" value="Phospholipid_synth_PlsX-like"/>
</dbReference>
<protein>
    <recommendedName>
        <fullName evidence="8 10">Phosphate acyltransferase</fullName>
        <ecNumber evidence="8 10">2.3.1.274</ecNumber>
    </recommendedName>
    <alternativeName>
        <fullName evidence="10">Acyl-ACP phosphotransacylase</fullName>
    </alternativeName>
    <alternativeName>
        <fullName evidence="10">Acyl-[acyl-carrier-protein]--phosphate acyltransferase</fullName>
    </alternativeName>
    <alternativeName>
        <fullName evidence="10">Phosphate-acyl-ACP acyltransferase</fullName>
    </alternativeName>
</protein>
<keyword evidence="2 10" id="KW-0963">Cytoplasm</keyword>
<dbReference type="PANTHER" id="PTHR30100:SF1">
    <property type="entry name" value="PHOSPHATE ACYLTRANSFERASE"/>
    <property type="match status" value="1"/>
</dbReference>
<evidence type="ECO:0000256" key="5">
    <source>
        <dbReference type="ARBA" id="ARBA00023098"/>
    </source>
</evidence>
<dbReference type="AlphaFoldDB" id="A0A916QN28"/>
<evidence type="ECO:0000256" key="8">
    <source>
        <dbReference type="ARBA" id="ARBA00024069"/>
    </source>
</evidence>
<evidence type="ECO:0000256" key="4">
    <source>
        <dbReference type="ARBA" id="ARBA00022679"/>
    </source>
</evidence>
<accession>A0A916QN28</accession>
<evidence type="ECO:0000256" key="3">
    <source>
        <dbReference type="ARBA" id="ARBA00022516"/>
    </source>
</evidence>
<sequence length="341" mass="36747">MTQNRRIAVDVMGGDFGPSITVPAALDVMSRHPRLELVLAGDASKIEPLLEANKADRQRIEVLHCKQTISSDDKPEGILRSGRGSSMFLAIEQVQKQLAGACVSAGNTGALLLAGRHLLKTIPGIEKPAIMATIPVTRSGGYSYLLDVGANLHNTHTELFGFARMGALVATSLSGRSPCRVALLNNGEESSKGTAVIQDAARLLSACQDFEYIGFIEGNQIFSGRADVIVCDGFTGNITIKVSAGAVTAMKRQIQRSISKHWYYRMFSWILSPLFSDLRKEVEPTRYNGATLIGLQGIVVKSHGHADRTGFSRAIEHAIKQINDNVPALIASRMAADPVSH</sequence>
<name>A0A916QN28_9GAMM</name>
<dbReference type="RefSeq" id="WP_082866546.1">
    <property type="nucleotide sequence ID" value="NZ_BMIY01000013.1"/>
</dbReference>
<keyword evidence="5 10" id="KW-0443">Lipid metabolism</keyword>
<dbReference type="SUPFAM" id="SSF53659">
    <property type="entry name" value="Isocitrate/Isopropylmalate dehydrogenase-like"/>
    <property type="match status" value="1"/>
</dbReference>